<feature type="transmembrane region" description="Helical" evidence="8">
    <location>
        <begin position="390"/>
        <end position="407"/>
    </location>
</feature>
<evidence type="ECO:0000313" key="12">
    <source>
        <dbReference type="EMBL" id="KAF7672290.1"/>
    </source>
</evidence>
<feature type="transmembrane region" description="Helical" evidence="8">
    <location>
        <begin position="705"/>
        <end position="727"/>
    </location>
</feature>
<keyword evidence="5" id="KW-0406">Ion transport</keyword>
<name>A0A8H7B098_9PLEO</name>
<feature type="region of interest" description="Disordered" evidence="7">
    <location>
        <begin position="800"/>
        <end position="826"/>
    </location>
</feature>
<evidence type="ECO:0000256" key="5">
    <source>
        <dbReference type="ARBA" id="ARBA00023065"/>
    </source>
</evidence>
<evidence type="ECO:0000259" key="11">
    <source>
        <dbReference type="Pfam" id="PF21340"/>
    </source>
</evidence>
<dbReference type="GeneID" id="62208025"/>
<reference evidence="12" key="1">
    <citation type="submission" date="2020-01" db="EMBL/GenBank/DDBJ databases">
        <authorList>
            <person name="Feng Z.H.Z."/>
        </authorList>
    </citation>
    <scope>NUCLEOTIDE SEQUENCE</scope>
    <source>
        <strain evidence="12">CBS107.38</strain>
    </source>
</reference>
<dbReference type="Gene3D" id="2.60.120.200">
    <property type="match status" value="1"/>
</dbReference>
<evidence type="ECO:0000256" key="7">
    <source>
        <dbReference type="SAM" id="MobiDB-lite"/>
    </source>
</evidence>
<dbReference type="InterPro" id="IPR050794">
    <property type="entry name" value="CPA2_transporter"/>
</dbReference>
<feature type="transmembrane region" description="Helical" evidence="8">
    <location>
        <begin position="354"/>
        <end position="370"/>
    </location>
</feature>
<dbReference type="PANTHER" id="PTHR32468">
    <property type="entry name" value="CATION/H + ANTIPORTER"/>
    <property type="match status" value="1"/>
</dbReference>
<feature type="compositionally biased region" description="Polar residues" evidence="7">
    <location>
        <begin position="809"/>
        <end position="823"/>
    </location>
</feature>
<dbReference type="InterPro" id="IPR006153">
    <property type="entry name" value="Cation/H_exchanger_TM"/>
</dbReference>
<dbReference type="InterPro" id="IPR038770">
    <property type="entry name" value="Na+/solute_symporter_sf"/>
</dbReference>
<dbReference type="RefSeq" id="XP_038782648.1">
    <property type="nucleotide sequence ID" value="XM_038934847.1"/>
</dbReference>
<dbReference type="PANTHER" id="PTHR32468:SF0">
    <property type="entry name" value="K(+)_H(+) ANTIPORTER 1"/>
    <property type="match status" value="1"/>
</dbReference>
<feature type="transmembrane region" description="Helical" evidence="8">
    <location>
        <begin position="419"/>
        <end position="442"/>
    </location>
</feature>
<feature type="transmembrane region" description="Helical" evidence="8">
    <location>
        <begin position="640"/>
        <end position="661"/>
    </location>
</feature>
<keyword evidence="6 8" id="KW-0472">Membrane</keyword>
<feature type="transmembrane region" description="Helical" evidence="8">
    <location>
        <begin position="454"/>
        <end position="479"/>
    </location>
</feature>
<feature type="domain" description="Cip1-like core" evidence="11">
    <location>
        <begin position="23"/>
        <end position="222"/>
    </location>
</feature>
<dbReference type="Proteomes" id="UP000596902">
    <property type="component" value="Unassembled WGS sequence"/>
</dbReference>
<feature type="transmembrane region" description="Helical" evidence="8">
    <location>
        <begin position="521"/>
        <end position="541"/>
    </location>
</feature>
<evidence type="ECO:0000256" key="1">
    <source>
        <dbReference type="ARBA" id="ARBA00004141"/>
    </source>
</evidence>
<feature type="chain" id="PRO_5034074795" evidence="9">
    <location>
        <begin position="19"/>
        <end position="1177"/>
    </location>
</feature>
<keyword evidence="9" id="KW-0732">Signal</keyword>
<dbReference type="EMBL" id="JAAABM010000017">
    <property type="protein sequence ID" value="KAF7672290.1"/>
    <property type="molecule type" value="Genomic_DNA"/>
</dbReference>
<proteinExistence type="predicted"/>
<keyword evidence="4 8" id="KW-1133">Transmembrane helix</keyword>
<organism evidence="12 13">
    <name type="scientific">Alternaria burnsii</name>
    <dbReference type="NCBI Taxonomy" id="1187904"/>
    <lineage>
        <taxon>Eukaryota</taxon>
        <taxon>Fungi</taxon>
        <taxon>Dikarya</taxon>
        <taxon>Ascomycota</taxon>
        <taxon>Pezizomycotina</taxon>
        <taxon>Dothideomycetes</taxon>
        <taxon>Pleosporomycetidae</taxon>
        <taxon>Pleosporales</taxon>
        <taxon>Pleosporineae</taxon>
        <taxon>Pleosporaceae</taxon>
        <taxon>Alternaria</taxon>
        <taxon>Alternaria sect. Alternaria</taxon>
    </lineage>
</organism>
<feature type="transmembrane region" description="Helical" evidence="8">
    <location>
        <begin position="562"/>
        <end position="581"/>
    </location>
</feature>
<dbReference type="GO" id="GO:0016020">
    <property type="term" value="C:membrane"/>
    <property type="evidence" value="ECO:0007669"/>
    <property type="project" value="UniProtKB-SubCell"/>
</dbReference>
<feature type="domain" description="Cation/H+ exchanger transmembrane" evidence="10">
    <location>
        <begin position="336"/>
        <end position="717"/>
    </location>
</feature>
<evidence type="ECO:0000256" key="3">
    <source>
        <dbReference type="ARBA" id="ARBA00022692"/>
    </source>
</evidence>
<evidence type="ECO:0000256" key="4">
    <source>
        <dbReference type="ARBA" id="ARBA00022989"/>
    </source>
</evidence>
<dbReference type="Pfam" id="PF00999">
    <property type="entry name" value="Na_H_Exchanger"/>
    <property type="match status" value="1"/>
</dbReference>
<evidence type="ECO:0000256" key="2">
    <source>
        <dbReference type="ARBA" id="ARBA00022448"/>
    </source>
</evidence>
<evidence type="ECO:0000256" key="9">
    <source>
        <dbReference type="SAM" id="SignalP"/>
    </source>
</evidence>
<sequence length="1177" mass="126392">MLRQTALFALALAAPTIAQVTEGFENGWDQTAWPVYATDCNQGGKVTLDSSTAHTGKNSIRVDGAGGFCGHIFVGTTKIPSGDVYVRTYVKAAKALTDSHVTFITMPDSAQGTNKHLRIGGQSKILMYNRETDDATLPDLSPQGIATSKALPTNAWTCFEYHLGTDGSVATWLNNVTVPALTVGNGATNANAGQWTRSSVKPKITGAYFGWESYGGDTNTMWILVWQFLALSIAAGLRRDTLPIRYRLIPIGLAYDSHLANKRNQAHEHRATLAFTNVDDQTHAFAMSSVAASASAAPTAPIKAPPQAGILEGVNPVHFDKNHPIILFIVQAGIIIIFCRALNWPLSKIRQPRVISEIIGGIILGPSVMGRIPGFQTSIFPTESMTNLNLVANLGLTLFLFIIGLEVDLRFLLSNWRPALNVGLASMAIPFGLGCAIAVGLYNEFKDEPDTVQIDFAIFMLFIGVAMAITAFPVLCRILTELKLLMTPVGVIVLSAGVGNDVVGWILLALCVALVNAGSGLSALWVLLTCFGYMLFLVYAVRPAFVYILRRQRALQDGPSQGIISLTLLIALGSAFFTGIIGVHPIFGAFMAGLICPHEGGFAIKVAEKIEDLIGALFLPLYFTLSGLNTNIGLLDSGIVWAYVIGVCAVAFFSKFLSATLAARGSKMLWRECFAVGSLMSCKGLVELIVLNIGLNAKILSTRTFTIFVVMALVTTFASSPLTMYFYPPWYQKKVEAWRRGEIDWDTGKPLDGSEDGVDGVNYEKMAAEKIQRMTVYLRLDSMPNLLAFTSLFGGNADKPAAKTHPSKDISSTGKETGETSLVETAPSRPVEAYGLRLLNLTDRGSSVMQVSEIESYTAYDPVVNTFRTFGRLHNLAVSGEVLVVPESSFAETLATRASDSNFLVLPWSETGGMSEQAIIEDKGTKNKLAASGYNSFVHETLEQASIPVAVLINKNFGGSKNKEQKQRLKLTRTYSSVSLSSARDKAVTAPIADRSHHIFFPFFGGNDDKTALRLVLQLAENPQVTATVVYFDVPESIIGASASSPISSTVLGKDGEAVTTTTTTTSRDQDAAFFASLRASLPVDLANRVIFETVPSTAPVADAIARASIEVGQSPRNAGDLIVLGRNVARNSVLERENAVDEIRSSSSAAGTLGVLAEKVWEGKLGASVLVVKAGL</sequence>
<feature type="transmembrane region" description="Helical" evidence="8">
    <location>
        <begin position="491"/>
        <end position="515"/>
    </location>
</feature>
<comment type="caution">
    <text evidence="12">The sequence shown here is derived from an EMBL/GenBank/DDBJ whole genome shotgun (WGS) entry which is preliminary data.</text>
</comment>
<comment type="subcellular location">
    <subcellularLocation>
        <location evidence="1">Membrane</location>
        <topology evidence="1">Multi-pass membrane protein</topology>
    </subcellularLocation>
</comment>
<dbReference type="Pfam" id="PF21340">
    <property type="entry name" value="Polysacc_lyase-like"/>
    <property type="match status" value="1"/>
</dbReference>
<protein>
    <submittedName>
        <fullName evidence="12">K(+) h(+) antiporter 1</fullName>
    </submittedName>
</protein>
<keyword evidence="3 8" id="KW-0812">Transmembrane</keyword>
<gene>
    <name evidence="12" type="ORF">GT037_009800</name>
</gene>
<reference evidence="12" key="2">
    <citation type="submission" date="2020-08" db="EMBL/GenBank/DDBJ databases">
        <title>Draft Genome Sequence of Cumin Blight Pathogen Alternaria burnsii.</title>
        <authorList>
            <person name="Feng Z."/>
        </authorList>
    </citation>
    <scope>NUCLEOTIDE SEQUENCE</scope>
    <source>
        <strain evidence="12">CBS107.38</strain>
    </source>
</reference>
<dbReference type="GO" id="GO:1902600">
    <property type="term" value="P:proton transmembrane transport"/>
    <property type="evidence" value="ECO:0007669"/>
    <property type="project" value="InterPro"/>
</dbReference>
<dbReference type="InterPro" id="IPR048955">
    <property type="entry name" value="Cip1-like_core"/>
</dbReference>
<evidence type="ECO:0000256" key="8">
    <source>
        <dbReference type="SAM" id="Phobius"/>
    </source>
</evidence>
<evidence type="ECO:0000259" key="10">
    <source>
        <dbReference type="Pfam" id="PF00999"/>
    </source>
</evidence>
<evidence type="ECO:0000313" key="13">
    <source>
        <dbReference type="Proteomes" id="UP000596902"/>
    </source>
</evidence>
<evidence type="ECO:0000256" key="6">
    <source>
        <dbReference type="ARBA" id="ARBA00023136"/>
    </source>
</evidence>
<dbReference type="Gene3D" id="1.20.1530.20">
    <property type="match status" value="1"/>
</dbReference>
<dbReference type="GO" id="GO:0015297">
    <property type="term" value="F:antiporter activity"/>
    <property type="evidence" value="ECO:0007669"/>
    <property type="project" value="InterPro"/>
</dbReference>
<feature type="transmembrane region" description="Helical" evidence="8">
    <location>
        <begin position="325"/>
        <end position="342"/>
    </location>
</feature>
<keyword evidence="2" id="KW-0813">Transport</keyword>
<dbReference type="AlphaFoldDB" id="A0A8H7B098"/>
<keyword evidence="13" id="KW-1185">Reference proteome</keyword>
<feature type="signal peptide" evidence="9">
    <location>
        <begin position="1"/>
        <end position="18"/>
    </location>
</feature>
<accession>A0A8H7B098</accession>